<dbReference type="Pfam" id="PF07690">
    <property type="entry name" value="MFS_1"/>
    <property type="match status" value="1"/>
</dbReference>
<feature type="transmembrane region" description="Helical" evidence="7">
    <location>
        <begin position="178"/>
        <end position="211"/>
    </location>
</feature>
<dbReference type="InterPro" id="IPR011701">
    <property type="entry name" value="MFS"/>
</dbReference>
<evidence type="ECO:0000256" key="1">
    <source>
        <dbReference type="ARBA" id="ARBA00004141"/>
    </source>
</evidence>
<dbReference type="InterPro" id="IPR036259">
    <property type="entry name" value="MFS_trans_sf"/>
</dbReference>
<dbReference type="OrthoDB" id="2687704at2759"/>
<dbReference type="PANTHER" id="PTHR42718:SF9">
    <property type="entry name" value="MAJOR FACILITATOR SUPERFAMILY MULTIDRUG TRANSPORTER MFSC"/>
    <property type="match status" value="1"/>
</dbReference>
<feature type="transmembrane region" description="Helical" evidence="7">
    <location>
        <begin position="6"/>
        <end position="27"/>
    </location>
</feature>
<evidence type="ECO:0000256" key="3">
    <source>
        <dbReference type="ARBA" id="ARBA00022692"/>
    </source>
</evidence>
<protein>
    <recommendedName>
        <fullName evidence="10">Major facilitator superfamily (MFS) profile domain-containing protein</fullName>
    </recommendedName>
</protein>
<feature type="compositionally biased region" description="Polar residues" evidence="6">
    <location>
        <begin position="407"/>
        <end position="416"/>
    </location>
</feature>
<dbReference type="PANTHER" id="PTHR42718">
    <property type="entry name" value="MAJOR FACILITATOR SUPERFAMILY MULTIDRUG TRANSPORTER MFSC"/>
    <property type="match status" value="1"/>
</dbReference>
<feature type="transmembrane region" description="Helical" evidence="7">
    <location>
        <begin position="110"/>
        <end position="132"/>
    </location>
</feature>
<feature type="transmembrane region" description="Helical" evidence="7">
    <location>
        <begin position="48"/>
        <end position="66"/>
    </location>
</feature>
<sequence>MCITESESVWIISVFQLTFAAFLLISGRISDVYNPSKHTKKSGEVKKVFIGGVSALGILSVAAGFVNDKIPIIILRALIDIASAMTIPSGLALLVNVFPDPLHQAQALGVYGSCAAVANVLGFPIGAMFVQWTSFHCVFWFVGSIAIPVALASLFVIPPQIAKSANKPNVRIAKWKSLALIGVFILTVAIVLFIFALTCLVPLIMSVLMITGFFYWETVIPVDEAAMYDGRPLRMAVGSLILCLDLLARGSTTTSPSCLVWRCYHSSGGMFPSTVSLLCGKISSIGPPSRPLSTCKCLKLRKTVFSHTIRLPIGHRHSPSCSPSMAGTVGASFNGALEFGSAVGFAAVGSIETSVEATHGGPEEYHGRAAAFLFLLGIVSLEIISVSSLYQTKTDHLPQPKSDDTVYDNTAVQQSKGKTDKINDVNHGVKTSNSPV</sequence>
<evidence type="ECO:0000313" key="8">
    <source>
        <dbReference type="EMBL" id="KIJ09027.1"/>
    </source>
</evidence>
<dbReference type="HOGENOM" id="CLU_000960_27_1_1"/>
<evidence type="ECO:0000256" key="4">
    <source>
        <dbReference type="ARBA" id="ARBA00022989"/>
    </source>
</evidence>
<dbReference type="GO" id="GO:0016020">
    <property type="term" value="C:membrane"/>
    <property type="evidence" value="ECO:0007669"/>
    <property type="project" value="UniProtKB-SubCell"/>
</dbReference>
<evidence type="ECO:0000256" key="5">
    <source>
        <dbReference type="ARBA" id="ARBA00023136"/>
    </source>
</evidence>
<name>A0A0C9TMM1_PAXIN</name>
<dbReference type="AlphaFoldDB" id="A0A0C9TMM1"/>
<reference evidence="8 9" key="1">
    <citation type="submission" date="2014-06" db="EMBL/GenBank/DDBJ databases">
        <authorList>
            <consortium name="DOE Joint Genome Institute"/>
            <person name="Kuo A."/>
            <person name="Kohler A."/>
            <person name="Nagy L.G."/>
            <person name="Floudas D."/>
            <person name="Copeland A."/>
            <person name="Barry K.W."/>
            <person name="Cichocki N."/>
            <person name="Veneault-Fourrey C."/>
            <person name="LaButti K."/>
            <person name="Lindquist E.A."/>
            <person name="Lipzen A."/>
            <person name="Lundell T."/>
            <person name="Morin E."/>
            <person name="Murat C."/>
            <person name="Sun H."/>
            <person name="Tunlid A."/>
            <person name="Henrissat B."/>
            <person name="Grigoriev I.V."/>
            <person name="Hibbett D.S."/>
            <person name="Martin F."/>
            <person name="Nordberg H.P."/>
            <person name="Cantor M.N."/>
            <person name="Hua S.X."/>
        </authorList>
    </citation>
    <scope>NUCLEOTIDE SEQUENCE [LARGE SCALE GENOMIC DNA]</scope>
    <source>
        <strain evidence="8 9">ATCC 200175</strain>
    </source>
</reference>
<dbReference type="EMBL" id="KN819518">
    <property type="protein sequence ID" value="KIJ09027.1"/>
    <property type="molecule type" value="Genomic_DNA"/>
</dbReference>
<feature type="transmembrane region" description="Helical" evidence="7">
    <location>
        <begin position="72"/>
        <end position="98"/>
    </location>
</feature>
<reference evidence="9" key="2">
    <citation type="submission" date="2015-01" db="EMBL/GenBank/DDBJ databases">
        <title>Evolutionary Origins and Diversification of the Mycorrhizal Mutualists.</title>
        <authorList>
            <consortium name="DOE Joint Genome Institute"/>
            <consortium name="Mycorrhizal Genomics Consortium"/>
            <person name="Kohler A."/>
            <person name="Kuo A."/>
            <person name="Nagy L.G."/>
            <person name="Floudas D."/>
            <person name="Copeland A."/>
            <person name="Barry K.W."/>
            <person name="Cichocki N."/>
            <person name="Veneault-Fourrey C."/>
            <person name="LaButti K."/>
            <person name="Lindquist E.A."/>
            <person name="Lipzen A."/>
            <person name="Lundell T."/>
            <person name="Morin E."/>
            <person name="Murat C."/>
            <person name="Riley R."/>
            <person name="Ohm R."/>
            <person name="Sun H."/>
            <person name="Tunlid A."/>
            <person name="Henrissat B."/>
            <person name="Grigoriev I.V."/>
            <person name="Hibbett D.S."/>
            <person name="Martin F."/>
        </authorList>
    </citation>
    <scope>NUCLEOTIDE SEQUENCE [LARGE SCALE GENOMIC DNA]</scope>
    <source>
        <strain evidence="9">ATCC 200175</strain>
    </source>
</reference>
<keyword evidence="3 7" id="KW-0812">Transmembrane</keyword>
<evidence type="ECO:0000313" key="9">
    <source>
        <dbReference type="Proteomes" id="UP000053647"/>
    </source>
</evidence>
<keyword evidence="2" id="KW-0813">Transport</keyword>
<feature type="region of interest" description="Disordered" evidence="6">
    <location>
        <begin position="396"/>
        <end position="436"/>
    </location>
</feature>
<dbReference type="Gene3D" id="1.20.1250.20">
    <property type="entry name" value="MFS general substrate transporter like domains"/>
    <property type="match status" value="1"/>
</dbReference>
<dbReference type="SUPFAM" id="SSF103473">
    <property type="entry name" value="MFS general substrate transporter"/>
    <property type="match status" value="1"/>
</dbReference>
<evidence type="ECO:0000256" key="6">
    <source>
        <dbReference type="SAM" id="MobiDB-lite"/>
    </source>
</evidence>
<comment type="subcellular location">
    <subcellularLocation>
        <location evidence="1">Membrane</location>
        <topology evidence="1">Multi-pass membrane protein</topology>
    </subcellularLocation>
</comment>
<organism evidence="8 9">
    <name type="scientific">Paxillus involutus ATCC 200175</name>
    <dbReference type="NCBI Taxonomy" id="664439"/>
    <lineage>
        <taxon>Eukaryota</taxon>
        <taxon>Fungi</taxon>
        <taxon>Dikarya</taxon>
        <taxon>Basidiomycota</taxon>
        <taxon>Agaricomycotina</taxon>
        <taxon>Agaricomycetes</taxon>
        <taxon>Agaricomycetidae</taxon>
        <taxon>Boletales</taxon>
        <taxon>Paxilineae</taxon>
        <taxon>Paxillaceae</taxon>
        <taxon>Paxillus</taxon>
    </lineage>
</organism>
<dbReference type="Proteomes" id="UP000053647">
    <property type="component" value="Unassembled WGS sequence"/>
</dbReference>
<evidence type="ECO:0000256" key="2">
    <source>
        <dbReference type="ARBA" id="ARBA00022448"/>
    </source>
</evidence>
<feature type="transmembrane region" description="Helical" evidence="7">
    <location>
        <begin position="138"/>
        <end position="157"/>
    </location>
</feature>
<keyword evidence="4 7" id="KW-1133">Transmembrane helix</keyword>
<evidence type="ECO:0008006" key="10">
    <source>
        <dbReference type="Google" id="ProtNLM"/>
    </source>
</evidence>
<gene>
    <name evidence="8" type="ORF">PAXINDRAFT_172663</name>
</gene>
<dbReference type="GO" id="GO:0022857">
    <property type="term" value="F:transmembrane transporter activity"/>
    <property type="evidence" value="ECO:0007669"/>
    <property type="project" value="InterPro"/>
</dbReference>
<accession>A0A0C9TMM1</accession>
<proteinExistence type="predicted"/>
<keyword evidence="9" id="KW-1185">Reference proteome</keyword>
<evidence type="ECO:0000256" key="7">
    <source>
        <dbReference type="SAM" id="Phobius"/>
    </source>
</evidence>
<keyword evidence="5 7" id="KW-0472">Membrane</keyword>